<accession>A0AA86R331</accession>
<dbReference type="AlphaFoldDB" id="A0AA86R331"/>
<feature type="region of interest" description="Disordered" evidence="1">
    <location>
        <begin position="1"/>
        <end position="54"/>
    </location>
</feature>
<evidence type="ECO:0000313" key="2">
    <source>
        <dbReference type="EMBL" id="CAI9968332.1"/>
    </source>
</evidence>
<name>A0AA86R331_9EUKA</name>
<organism evidence="2">
    <name type="scientific">Hexamita inflata</name>
    <dbReference type="NCBI Taxonomy" id="28002"/>
    <lineage>
        <taxon>Eukaryota</taxon>
        <taxon>Metamonada</taxon>
        <taxon>Diplomonadida</taxon>
        <taxon>Hexamitidae</taxon>
        <taxon>Hexamitinae</taxon>
        <taxon>Hexamita</taxon>
    </lineage>
</organism>
<protein>
    <submittedName>
        <fullName evidence="3">Hypothetical_protein</fullName>
    </submittedName>
</protein>
<proteinExistence type="predicted"/>
<dbReference type="EMBL" id="CAXDID020000152">
    <property type="protein sequence ID" value="CAL6041955.1"/>
    <property type="molecule type" value="Genomic_DNA"/>
</dbReference>
<reference evidence="3 4" key="2">
    <citation type="submission" date="2024-07" db="EMBL/GenBank/DDBJ databases">
        <authorList>
            <person name="Akdeniz Z."/>
        </authorList>
    </citation>
    <scope>NUCLEOTIDE SEQUENCE [LARGE SCALE GENOMIC DNA]</scope>
</reference>
<sequence length="157" mass="17874">MQRKLSKTEVTDQHSDTSKDSQEQSDSIRKKQHSRSNSNSSKSEKQTLIQKCSTRSRISQIQHTELFDISECSKSIIKPNNETQKGNPLLNQVSAVTNHTISQYIFWDESSQQDVKMLQISNGVHGQRKIEQIVIPTEKYVGTEVENASDDFFSSLI</sequence>
<evidence type="ECO:0000313" key="3">
    <source>
        <dbReference type="EMBL" id="CAL6041955.1"/>
    </source>
</evidence>
<evidence type="ECO:0000313" key="4">
    <source>
        <dbReference type="Proteomes" id="UP001642409"/>
    </source>
</evidence>
<comment type="caution">
    <text evidence="2">The sequence shown here is derived from an EMBL/GenBank/DDBJ whole genome shotgun (WGS) entry which is preliminary data.</text>
</comment>
<dbReference type="EMBL" id="CATOUU010001035">
    <property type="protein sequence ID" value="CAI9968332.1"/>
    <property type="molecule type" value="Genomic_DNA"/>
</dbReference>
<evidence type="ECO:0000256" key="1">
    <source>
        <dbReference type="SAM" id="MobiDB-lite"/>
    </source>
</evidence>
<feature type="compositionally biased region" description="Basic and acidic residues" evidence="1">
    <location>
        <begin position="1"/>
        <end position="29"/>
    </location>
</feature>
<reference evidence="2" key="1">
    <citation type="submission" date="2023-06" db="EMBL/GenBank/DDBJ databases">
        <authorList>
            <person name="Kurt Z."/>
        </authorList>
    </citation>
    <scope>NUCLEOTIDE SEQUENCE</scope>
</reference>
<keyword evidence="4" id="KW-1185">Reference proteome</keyword>
<gene>
    <name evidence="3" type="ORF">HINF_LOCUS39360</name>
    <name evidence="2" type="ORF">HINF_LOCUS55977</name>
</gene>
<dbReference type="Proteomes" id="UP001642409">
    <property type="component" value="Unassembled WGS sequence"/>
</dbReference>